<accession>A0A841Q0V5</accession>
<comment type="caution">
    <text evidence="1">The sequence shown here is derived from an EMBL/GenBank/DDBJ whole genome shotgun (WGS) entry which is preliminary data.</text>
</comment>
<sequence>MFGLMLKDKEAAEMVYLLKKEMDEVYKDLQDRTVEDCVKRAMEEKYNLLFALYCRMVPPAERLPYHLSVINKKN</sequence>
<keyword evidence="2" id="KW-1185">Reference proteome</keyword>
<dbReference type="Proteomes" id="UP000568839">
    <property type="component" value="Unassembled WGS sequence"/>
</dbReference>
<proteinExistence type="predicted"/>
<evidence type="ECO:0000313" key="1">
    <source>
        <dbReference type="EMBL" id="MBB6451503.1"/>
    </source>
</evidence>
<dbReference type="AlphaFoldDB" id="A0A841Q0V5"/>
<organism evidence="1 2">
    <name type="scientific">Geomicrobium halophilum</name>
    <dbReference type="NCBI Taxonomy" id="549000"/>
    <lineage>
        <taxon>Bacteria</taxon>
        <taxon>Bacillati</taxon>
        <taxon>Bacillota</taxon>
        <taxon>Bacilli</taxon>
        <taxon>Bacillales</taxon>
        <taxon>Geomicrobium</taxon>
    </lineage>
</organism>
<dbReference type="EMBL" id="JACHHJ010000007">
    <property type="protein sequence ID" value="MBB6451503.1"/>
    <property type="molecule type" value="Genomic_DNA"/>
</dbReference>
<dbReference type="RefSeq" id="WP_184405789.1">
    <property type="nucleotide sequence ID" value="NZ_JACHHJ010000007.1"/>
</dbReference>
<evidence type="ECO:0000313" key="2">
    <source>
        <dbReference type="Proteomes" id="UP000568839"/>
    </source>
</evidence>
<protein>
    <submittedName>
        <fullName evidence="1">Uncharacterized protein</fullName>
    </submittedName>
</protein>
<reference evidence="1 2" key="1">
    <citation type="submission" date="2020-08" db="EMBL/GenBank/DDBJ databases">
        <title>Genomic Encyclopedia of Type Strains, Phase IV (KMG-IV): sequencing the most valuable type-strain genomes for metagenomic binning, comparative biology and taxonomic classification.</title>
        <authorList>
            <person name="Goeker M."/>
        </authorList>
    </citation>
    <scope>NUCLEOTIDE SEQUENCE [LARGE SCALE GENOMIC DNA]</scope>
    <source>
        <strain evidence="1 2">DSM 21769</strain>
    </source>
</reference>
<gene>
    <name evidence="1" type="ORF">HNR44_003514</name>
</gene>
<name>A0A841Q0V5_9BACL</name>